<reference evidence="3" key="2">
    <citation type="submission" date="2021-04" db="EMBL/GenBank/DDBJ databases">
        <authorList>
            <person name="Gilroy R."/>
        </authorList>
    </citation>
    <scope>NUCLEOTIDE SEQUENCE</scope>
    <source>
        <strain evidence="3">CHK183-5548</strain>
    </source>
</reference>
<evidence type="ECO:0000313" key="3">
    <source>
        <dbReference type="EMBL" id="HJC48152.1"/>
    </source>
</evidence>
<dbReference type="AlphaFoldDB" id="A0A9D2PCH0"/>
<dbReference type="Gene3D" id="2.10.270.10">
    <property type="entry name" value="Cholin Binding"/>
    <property type="match status" value="1"/>
</dbReference>
<evidence type="ECO:0000256" key="2">
    <source>
        <dbReference type="SAM" id="SignalP"/>
    </source>
</evidence>
<gene>
    <name evidence="3" type="ORF">IAA04_08890</name>
</gene>
<organism evidence="3 4">
    <name type="scientific">Candidatus Lachnoclostridium pullistercoris</name>
    <dbReference type="NCBI Taxonomy" id="2838632"/>
    <lineage>
        <taxon>Bacteria</taxon>
        <taxon>Bacillati</taxon>
        <taxon>Bacillota</taxon>
        <taxon>Clostridia</taxon>
        <taxon>Lachnospirales</taxon>
        <taxon>Lachnospiraceae</taxon>
    </lineage>
</organism>
<keyword evidence="1" id="KW-0677">Repeat</keyword>
<sequence>MIQKKSIIAAVCAAALISAGGTFSSMAEPMSSLRVWGPVTESSDSRLTLDNQSTNSSMGDMIIHISEDTKVLNAVSGMPEAADQISTGETVYAYISQAMTMSLPPQTTADLILTDIPADFKVPDYIEVASMDAVDGGYRLTSADGLTFQVASDCPITPYLTRNMLYLENLYPGARCLVWSDSANNATSIMMFQPYGPEEPGSENTISSYPEVQTGWVLTGGTAGTEDAQWLYYNGDGTLAKGWIEDNGNWYFLNLETGLMERNCFIQVNGKTYYMQADGTMLTEARTFTPAADGSLS</sequence>
<reference evidence="3" key="1">
    <citation type="journal article" date="2021" name="PeerJ">
        <title>Extensive microbial diversity within the chicken gut microbiome revealed by metagenomics and culture.</title>
        <authorList>
            <person name="Gilroy R."/>
            <person name="Ravi A."/>
            <person name="Getino M."/>
            <person name="Pursley I."/>
            <person name="Horton D.L."/>
            <person name="Alikhan N.F."/>
            <person name="Baker D."/>
            <person name="Gharbi K."/>
            <person name="Hall N."/>
            <person name="Watson M."/>
            <person name="Adriaenssens E.M."/>
            <person name="Foster-Nyarko E."/>
            <person name="Jarju S."/>
            <person name="Secka A."/>
            <person name="Antonio M."/>
            <person name="Oren A."/>
            <person name="Chaudhuri R.R."/>
            <person name="La Ragione R."/>
            <person name="Hildebrand F."/>
            <person name="Pallen M.J."/>
        </authorList>
    </citation>
    <scope>NUCLEOTIDE SEQUENCE</scope>
    <source>
        <strain evidence="3">CHK183-5548</strain>
    </source>
</reference>
<feature type="chain" id="PRO_5039546388" description="Cell wall binding repeat-containing protein" evidence="2">
    <location>
        <begin position="28"/>
        <end position="297"/>
    </location>
</feature>
<keyword evidence="2" id="KW-0732">Signal</keyword>
<dbReference type="SUPFAM" id="SSF69360">
    <property type="entry name" value="Cell wall binding repeat"/>
    <property type="match status" value="1"/>
</dbReference>
<dbReference type="EMBL" id="DWWL01000057">
    <property type="protein sequence ID" value="HJC48152.1"/>
    <property type="molecule type" value="Genomic_DNA"/>
</dbReference>
<feature type="signal peptide" evidence="2">
    <location>
        <begin position="1"/>
        <end position="27"/>
    </location>
</feature>
<accession>A0A9D2PCH0</accession>
<evidence type="ECO:0000313" key="4">
    <source>
        <dbReference type="Proteomes" id="UP000823883"/>
    </source>
</evidence>
<dbReference type="Pfam" id="PF19127">
    <property type="entry name" value="Choline_bind_3"/>
    <property type="match status" value="1"/>
</dbReference>
<comment type="caution">
    <text evidence="3">The sequence shown here is derived from an EMBL/GenBank/DDBJ whole genome shotgun (WGS) entry which is preliminary data.</text>
</comment>
<protein>
    <recommendedName>
        <fullName evidence="5">Cell wall binding repeat-containing protein</fullName>
    </recommendedName>
</protein>
<dbReference type="InterPro" id="IPR018337">
    <property type="entry name" value="Cell_wall/Cho-bd_repeat"/>
</dbReference>
<proteinExistence type="predicted"/>
<dbReference type="Proteomes" id="UP000823883">
    <property type="component" value="Unassembled WGS sequence"/>
</dbReference>
<name>A0A9D2PCH0_9FIRM</name>
<evidence type="ECO:0008006" key="5">
    <source>
        <dbReference type="Google" id="ProtNLM"/>
    </source>
</evidence>
<evidence type="ECO:0000256" key="1">
    <source>
        <dbReference type="ARBA" id="ARBA00022737"/>
    </source>
</evidence>